<keyword evidence="2" id="KW-0812">Transmembrane</keyword>
<gene>
    <name evidence="3" type="ORF">GCM10022254_37550</name>
</gene>
<name>A0ABP8C629_9ACTN</name>
<keyword evidence="2" id="KW-0472">Membrane</keyword>
<evidence type="ECO:0000256" key="1">
    <source>
        <dbReference type="SAM" id="MobiDB-lite"/>
    </source>
</evidence>
<organism evidence="3 4">
    <name type="scientific">Actinomadura meridiana</name>
    <dbReference type="NCBI Taxonomy" id="559626"/>
    <lineage>
        <taxon>Bacteria</taxon>
        <taxon>Bacillati</taxon>
        <taxon>Actinomycetota</taxon>
        <taxon>Actinomycetes</taxon>
        <taxon>Streptosporangiales</taxon>
        <taxon>Thermomonosporaceae</taxon>
        <taxon>Actinomadura</taxon>
    </lineage>
</organism>
<evidence type="ECO:0000313" key="3">
    <source>
        <dbReference type="EMBL" id="GAA4233917.1"/>
    </source>
</evidence>
<evidence type="ECO:0000256" key="2">
    <source>
        <dbReference type="SAM" id="Phobius"/>
    </source>
</evidence>
<protein>
    <submittedName>
        <fullName evidence="3">Uncharacterized protein</fullName>
    </submittedName>
</protein>
<accession>A0ABP8C629</accession>
<feature type="region of interest" description="Disordered" evidence="1">
    <location>
        <begin position="1"/>
        <end position="27"/>
    </location>
</feature>
<feature type="transmembrane region" description="Helical" evidence="2">
    <location>
        <begin position="38"/>
        <end position="57"/>
    </location>
</feature>
<proteinExistence type="predicted"/>
<dbReference type="Proteomes" id="UP001501710">
    <property type="component" value="Unassembled WGS sequence"/>
</dbReference>
<keyword evidence="2" id="KW-1133">Transmembrane helix</keyword>
<dbReference type="EMBL" id="BAABAS010000007">
    <property type="protein sequence ID" value="GAA4233917.1"/>
    <property type="molecule type" value="Genomic_DNA"/>
</dbReference>
<reference evidence="4" key="1">
    <citation type="journal article" date="2019" name="Int. J. Syst. Evol. Microbiol.">
        <title>The Global Catalogue of Microorganisms (GCM) 10K type strain sequencing project: providing services to taxonomists for standard genome sequencing and annotation.</title>
        <authorList>
            <consortium name="The Broad Institute Genomics Platform"/>
            <consortium name="The Broad Institute Genome Sequencing Center for Infectious Disease"/>
            <person name="Wu L."/>
            <person name="Ma J."/>
        </authorList>
    </citation>
    <scope>NUCLEOTIDE SEQUENCE [LARGE SCALE GENOMIC DNA]</scope>
    <source>
        <strain evidence="4">JCM 17440</strain>
    </source>
</reference>
<sequence>MERRVIVRNVTASPLASPPPGSRPTRPMIAQDRLRGNAAGPAFVLLHVGGVVVAAFAGGEGL</sequence>
<evidence type="ECO:0000313" key="4">
    <source>
        <dbReference type="Proteomes" id="UP001501710"/>
    </source>
</evidence>
<keyword evidence="4" id="KW-1185">Reference proteome</keyword>
<comment type="caution">
    <text evidence="3">The sequence shown here is derived from an EMBL/GenBank/DDBJ whole genome shotgun (WGS) entry which is preliminary data.</text>
</comment>